<gene>
    <name evidence="2" type="ORF">A130_14565</name>
</gene>
<accession>A0A1E5D1Z1</accession>
<keyword evidence="1" id="KW-0472">Membrane</keyword>
<organism evidence="2 3">
    <name type="scientific">Vibrio genomosp. F6 str. FF-238</name>
    <dbReference type="NCBI Taxonomy" id="1191298"/>
    <lineage>
        <taxon>Bacteria</taxon>
        <taxon>Pseudomonadati</taxon>
        <taxon>Pseudomonadota</taxon>
        <taxon>Gammaproteobacteria</taxon>
        <taxon>Vibrionales</taxon>
        <taxon>Vibrionaceae</taxon>
        <taxon>Vibrio</taxon>
    </lineage>
</organism>
<reference evidence="2 3" key="1">
    <citation type="journal article" date="2012" name="Science">
        <title>Ecological populations of bacteria act as socially cohesive units of antibiotic production and resistance.</title>
        <authorList>
            <person name="Cordero O.X."/>
            <person name="Wildschutte H."/>
            <person name="Kirkup B."/>
            <person name="Proehl S."/>
            <person name="Ngo L."/>
            <person name="Hussain F."/>
            <person name="Le Roux F."/>
            <person name="Mincer T."/>
            <person name="Polz M.F."/>
        </authorList>
    </citation>
    <scope>NUCLEOTIDE SEQUENCE [LARGE SCALE GENOMIC DNA]</scope>
    <source>
        <strain evidence="2 3">FF-238</strain>
    </source>
</reference>
<proteinExistence type="predicted"/>
<comment type="caution">
    <text evidence="2">The sequence shown here is derived from an EMBL/GenBank/DDBJ whole genome shotgun (WGS) entry which is preliminary data.</text>
</comment>
<feature type="transmembrane region" description="Helical" evidence="1">
    <location>
        <begin position="20"/>
        <end position="37"/>
    </location>
</feature>
<keyword evidence="1" id="KW-1133">Transmembrane helix</keyword>
<dbReference type="EMBL" id="AJYW02000079">
    <property type="protein sequence ID" value="OEE77432.1"/>
    <property type="molecule type" value="Genomic_DNA"/>
</dbReference>
<evidence type="ECO:0008006" key="4">
    <source>
        <dbReference type="Google" id="ProtNLM"/>
    </source>
</evidence>
<evidence type="ECO:0000313" key="3">
    <source>
        <dbReference type="Proteomes" id="UP000094165"/>
    </source>
</evidence>
<dbReference type="Gene3D" id="1.20.120.330">
    <property type="entry name" value="Nucleotidyltransferases domain 2"/>
    <property type="match status" value="1"/>
</dbReference>
<name>A0A1E5D1Z1_9VIBR</name>
<evidence type="ECO:0000256" key="1">
    <source>
        <dbReference type="SAM" id="Phobius"/>
    </source>
</evidence>
<keyword evidence="1" id="KW-0812">Transmembrane</keyword>
<dbReference type="RefSeq" id="WP_017052708.1">
    <property type="nucleotide sequence ID" value="NZ_AJYW02000079.1"/>
</dbReference>
<sequence length="201" mass="23290">MEEKTTVELIFSSIELFIKFWEVTVWPLVVFVSLFLFKGQLRQILPSLSRFKYGDLEANFDKNLAKAEVSLAETNKKMGTPESAVDNSYNYVLNKINQLIEISPRSAVTEAWREVEASTAMLIRSHGYDPSNVQMSKVFRGIVYDQNLPTSLYEDYRRLMMLRNQATHQEEFELTDNEAERYVKTTIELASLIRELVTEKA</sequence>
<keyword evidence="3" id="KW-1185">Reference proteome</keyword>
<dbReference type="AlphaFoldDB" id="A0A1E5D1Z1"/>
<protein>
    <recommendedName>
        <fullName evidence="4">DUF4145 domain-containing protein</fullName>
    </recommendedName>
</protein>
<dbReference type="Proteomes" id="UP000094165">
    <property type="component" value="Unassembled WGS sequence"/>
</dbReference>
<evidence type="ECO:0000313" key="2">
    <source>
        <dbReference type="EMBL" id="OEE77432.1"/>
    </source>
</evidence>